<feature type="transmembrane region" description="Helical" evidence="1">
    <location>
        <begin position="137"/>
        <end position="156"/>
    </location>
</feature>
<evidence type="ECO:0000256" key="1">
    <source>
        <dbReference type="SAM" id="Phobius"/>
    </source>
</evidence>
<protein>
    <recommendedName>
        <fullName evidence="4">Protein-S-isoprenylcysteine O-methyltransferase</fullName>
    </recommendedName>
</protein>
<feature type="transmembrane region" description="Helical" evidence="1">
    <location>
        <begin position="82"/>
        <end position="101"/>
    </location>
</feature>
<dbReference type="Proteomes" id="UP000179920">
    <property type="component" value="Chromosome XII"/>
</dbReference>
<evidence type="ECO:0000313" key="2">
    <source>
        <dbReference type="EMBL" id="SAM84066.1"/>
    </source>
</evidence>
<sequence>MDIARSLIADAPTVWRDLDHLKQILVVLKVATDFFYGTIPPLLFNKSHMSVRTIVLVPIVGMCYVAQDIAMFFALAKSAGSTQVGIAILLLGYSLVFFWWAQYTMRSTPGLTAIFSNDEPNFLITNGPWALVRNPCYSAYLASLVAGFIVTSSSNHPDHGHAYLVSHAGGIAFAGLVVAFSIFYQAIRDEEAKFSSGKLRTKHEEYKRKVWMLVPLSDVMGR</sequence>
<name>A0A1K0G8L2_9BASI</name>
<accession>A0A1K0G8L2</accession>
<proteinExistence type="predicted"/>
<evidence type="ECO:0008006" key="4">
    <source>
        <dbReference type="Google" id="ProtNLM"/>
    </source>
</evidence>
<reference evidence="3" key="1">
    <citation type="submission" date="2016-04" db="EMBL/GenBank/DDBJ databases">
        <authorList>
            <person name="Guldener U."/>
            <person name="Guldener U."/>
        </authorList>
    </citation>
    <scope>NUCLEOTIDE SEQUENCE [LARGE SCALE GENOMIC DNA]</scope>
    <source>
        <strain evidence="3">UB2112</strain>
    </source>
</reference>
<keyword evidence="1" id="KW-0472">Membrane</keyword>
<gene>
    <name evidence="2" type="ORF">UBRO_06402-A</name>
</gene>
<keyword evidence="1" id="KW-0812">Transmembrane</keyword>
<dbReference type="AlphaFoldDB" id="A0A1K0G8L2"/>
<feature type="transmembrane region" description="Helical" evidence="1">
    <location>
        <begin position="55"/>
        <end position="76"/>
    </location>
</feature>
<dbReference type="OrthoDB" id="422086at2759"/>
<feature type="transmembrane region" description="Helical" evidence="1">
    <location>
        <begin position="162"/>
        <end position="184"/>
    </location>
</feature>
<dbReference type="Gene3D" id="1.20.120.1630">
    <property type="match status" value="1"/>
</dbReference>
<keyword evidence="1" id="KW-1133">Transmembrane helix</keyword>
<dbReference type="EMBL" id="LT558128">
    <property type="protein sequence ID" value="SAM84066.1"/>
    <property type="molecule type" value="Genomic_DNA"/>
</dbReference>
<organism evidence="2 3">
    <name type="scientific">Ustilago bromivora</name>
    <dbReference type="NCBI Taxonomy" id="307758"/>
    <lineage>
        <taxon>Eukaryota</taxon>
        <taxon>Fungi</taxon>
        <taxon>Dikarya</taxon>
        <taxon>Basidiomycota</taxon>
        <taxon>Ustilaginomycotina</taxon>
        <taxon>Ustilaginomycetes</taxon>
        <taxon>Ustilaginales</taxon>
        <taxon>Ustilaginaceae</taxon>
        <taxon>Ustilago</taxon>
    </lineage>
</organism>
<evidence type="ECO:0000313" key="3">
    <source>
        <dbReference type="Proteomes" id="UP000179920"/>
    </source>
</evidence>